<keyword evidence="1" id="KW-0472">Membrane</keyword>
<keyword evidence="1" id="KW-1133">Transmembrane helix</keyword>
<name>A0A9P6ZIH3_9AGAM</name>
<dbReference type="EMBL" id="JABBWD010000093">
    <property type="protein sequence ID" value="KAG1766721.1"/>
    <property type="molecule type" value="Genomic_DNA"/>
</dbReference>
<evidence type="ECO:0000256" key="1">
    <source>
        <dbReference type="SAM" id="Phobius"/>
    </source>
</evidence>
<accession>A0A9P6ZIH3</accession>
<proteinExistence type="predicted"/>
<dbReference type="OrthoDB" id="2905268at2759"/>
<evidence type="ECO:0000313" key="2">
    <source>
        <dbReference type="EMBL" id="KAG1766721.1"/>
    </source>
</evidence>
<feature type="transmembrane region" description="Helical" evidence="1">
    <location>
        <begin position="241"/>
        <end position="267"/>
    </location>
</feature>
<sequence>MSSRAVDLGLPVFSRQLALTKFGVMSSDTPQTNLWLERARLDGMMLGGVSYGIFTLLTVQAATALMQRPRYGGKIANNRLVLLFYIFITFALGTICYAANARYTEMIWIDLRDTPGGPLALIESALDYRINIMGLFTYFIMGWCMQALLLHRCFVIWRRARSVMVPMIALYIAMLAVSILILIQASTSAVFFNINTMLLYFCMEVGFTLIYTILVTNRLLVMRSRMKQALVQYNSSTYDTVILMLIESAMLYSVFCVILIVSIALHSNGVSNLFYLSITNVQGIAQLLIIIRVARGRAMTREWSTRVTAAPAPTSISFTRTISDITDGANMERIASPEQDGVPLYSVQSAKAVEADVCMA</sequence>
<organism evidence="2 3">
    <name type="scientific">Suillus placidus</name>
    <dbReference type="NCBI Taxonomy" id="48579"/>
    <lineage>
        <taxon>Eukaryota</taxon>
        <taxon>Fungi</taxon>
        <taxon>Dikarya</taxon>
        <taxon>Basidiomycota</taxon>
        <taxon>Agaricomycotina</taxon>
        <taxon>Agaricomycetes</taxon>
        <taxon>Agaricomycetidae</taxon>
        <taxon>Boletales</taxon>
        <taxon>Suillineae</taxon>
        <taxon>Suillaceae</taxon>
        <taxon>Suillus</taxon>
    </lineage>
</organism>
<reference evidence="2" key="1">
    <citation type="journal article" date="2020" name="New Phytol.">
        <title>Comparative genomics reveals dynamic genome evolution in host specialist ectomycorrhizal fungi.</title>
        <authorList>
            <person name="Lofgren L.A."/>
            <person name="Nguyen N.H."/>
            <person name="Vilgalys R."/>
            <person name="Ruytinx J."/>
            <person name="Liao H.L."/>
            <person name="Branco S."/>
            <person name="Kuo A."/>
            <person name="LaButti K."/>
            <person name="Lipzen A."/>
            <person name="Andreopoulos W."/>
            <person name="Pangilinan J."/>
            <person name="Riley R."/>
            <person name="Hundley H."/>
            <person name="Na H."/>
            <person name="Barry K."/>
            <person name="Grigoriev I.V."/>
            <person name="Stajich J.E."/>
            <person name="Kennedy P.G."/>
        </authorList>
    </citation>
    <scope>NUCLEOTIDE SEQUENCE</scope>
    <source>
        <strain evidence="2">DOB743</strain>
    </source>
</reference>
<comment type="caution">
    <text evidence="2">The sequence shown here is derived from an EMBL/GenBank/DDBJ whole genome shotgun (WGS) entry which is preliminary data.</text>
</comment>
<evidence type="ECO:0000313" key="3">
    <source>
        <dbReference type="Proteomes" id="UP000714275"/>
    </source>
</evidence>
<feature type="transmembrane region" description="Helical" evidence="1">
    <location>
        <begin position="197"/>
        <end position="220"/>
    </location>
</feature>
<protein>
    <submittedName>
        <fullName evidence="2">Uncharacterized protein</fullName>
    </submittedName>
</protein>
<dbReference type="AlphaFoldDB" id="A0A9P6ZIH3"/>
<feature type="transmembrane region" description="Helical" evidence="1">
    <location>
        <begin position="128"/>
        <end position="151"/>
    </location>
</feature>
<feature type="transmembrane region" description="Helical" evidence="1">
    <location>
        <begin position="273"/>
        <end position="294"/>
    </location>
</feature>
<keyword evidence="3" id="KW-1185">Reference proteome</keyword>
<feature type="transmembrane region" description="Helical" evidence="1">
    <location>
        <begin position="78"/>
        <end position="100"/>
    </location>
</feature>
<keyword evidence="1" id="KW-0812">Transmembrane</keyword>
<dbReference type="Proteomes" id="UP000714275">
    <property type="component" value="Unassembled WGS sequence"/>
</dbReference>
<feature type="transmembrane region" description="Helical" evidence="1">
    <location>
        <begin position="163"/>
        <end position="185"/>
    </location>
</feature>
<gene>
    <name evidence="2" type="ORF">EV702DRAFT_1149153</name>
</gene>
<feature type="transmembrane region" description="Helical" evidence="1">
    <location>
        <begin position="44"/>
        <end position="66"/>
    </location>
</feature>